<feature type="compositionally biased region" description="Basic residues" evidence="8">
    <location>
        <begin position="209"/>
        <end position="218"/>
    </location>
</feature>
<dbReference type="SUPFAM" id="SSF161111">
    <property type="entry name" value="Cation efflux protein transmembrane domain-like"/>
    <property type="match status" value="1"/>
</dbReference>
<evidence type="ECO:0000256" key="6">
    <source>
        <dbReference type="ARBA" id="ARBA00022989"/>
    </source>
</evidence>
<evidence type="ECO:0000256" key="1">
    <source>
        <dbReference type="ARBA" id="ARBA00004141"/>
    </source>
</evidence>
<evidence type="ECO:0000256" key="8">
    <source>
        <dbReference type="SAM" id="MobiDB-lite"/>
    </source>
</evidence>
<evidence type="ECO:0000313" key="13">
    <source>
        <dbReference type="WBParaSite" id="Csp11.Scaffold626.g6423.t1"/>
    </source>
</evidence>
<reference evidence="13" key="1">
    <citation type="submission" date="2016-11" db="UniProtKB">
        <authorList>
            <consortium name="WormBaseParasite"/>
        </authorList>
    </citation>
    <scope>IDENTIFICATION</scope>
</reference>
<feature type="region of interest" description="Disordered" evidence="8">
    <location>
        <begin position="209"/>
        <end position="254"/>
    </location>
</feature>
<dbReference type="GO" id="GO:0010312">
    <property type="term" value="P:detoxification of zinc ion"/>
    <property type="evidence" value="ECO:0007669"/>
    <property type="project" value="TreeGrafter"/>
</dbReference>
<evidence type="ECO:0000256" key="4">
    <source>
        <dbReference type="ARBA" id="ARBA00022692"/>
    </source>
</evidence>
<feature type="domain" description="Cation efflux protein transmembrane" evidence="10">
    <location>
        <begin position="68"/>
        <end position="392"/>
    </location>
</feature>
<dbReference type="PANTHER" id="PTHR45820:SF4">
    <property type="entry name" value="ZINC TRANSPORTER 63C, ISOFORM F"/>
    <property type="match status" value="1"/>
</dbReference>
<dbReference type="InterPro" id="IPR027469">
    <property type="entry name" value="Cation_efflux_TMD_sf"/>
</dbReference>
<feature type="domain" description="Cation efflux protein cytoplasmic" evidence="11">
    <location>
        <begin position="396"/>
        <end position="440"/>
    </location>
</feature>
<feature type="transmembrane region" description="Helical" evidence="9">
    <location>
        <begin position="95"/>
        <end position="114"/>
    </location>
</feature>
<dbReference type="STRING" id="1561998.A0A1I7TJ33"/>
<accession>A0A1I7TJ33</accession>
<keyword evidence="12" id="KW-1185">Reference proteome</keyword>
<evidence type="ECO:0000259" key="11">
    <source>
        <dbReference type="Pfam" id="PF16916"/>
    </source>
</evidence>
<feature type="compositionally biased region" description="Basic and acidic residues" evidence="8">
    <location>
        <begin position="219"/>
        <end position="244"/>
    </location>
</feature>
<dbReference type="InterPro" id="IPR027470">
    <property type="entry name" value="Cation_efflux_CTD"/>
</dbReference>
<dbReference type="WBParaSite" id="Csp11.Scaffold626.g6423.t1">
    <property type="protein sequence ID" value="Csp11.Scaffold626.g6423.t1"/>
    <property type="gene ID" value="Csp11.Scaffold626.g6423"/>
</dbReference>
<feature type="transmembrane region" description="Helical" evidence="9">
    <location>
        <begin position="331"/>
        <end position="355"/>
    </location>
</feature>
<dbReference type="eggNOG" id="KOG1483">
    <property type="taxonomic scope" value="Eukaryota"/>
</dbReference>
<evidence type="ECO:0000256" key="5">
    <source>
        <dbReference type="ARBA" id="ARBA00022833"/>
    </source>
</evidence>
<dbReference type="InterPro" id="IPR002524">
    <property type="entry name" value="Cation_efflux"/>
</dbReference>
<feature type="transmembrane region" description="Helical" evidence="9">
    <location>
        <begin position="126"/>
        <end position="148"/>
    </location>
</feature>
<feature type="transmembrane region" description="Helical" evidence="9">
    <location>
        <begin position="68"/>
        <end position="89"/>
    </location>
</feature>
<name>A0A1I7TJ33_9PELO</name>
<evidence type="ECO:0000259" key="10">
    <source>
        <dbReference type="Pfam" id="PF01545"/>
    </source>
</evidence>
<evidence type="ECO:0000256" key="3">
    <source>
        <dbReference type="ARBA" id="ARBA00022448"/>
    </source>
</evidence>
<dbReference type="Gene3D" id="1.20.1510.10">
    <property type="entry name" value="Cation efflux protein transmembrane domain"/>
    <property type="match status" value="2"/>
</dbReference>
<dbReference type="GO" id="GO:0005385">
    <property type="term" value="F:zinc ion transmembrane transporter activity"/>
    <property type="evidence" value="ECO:0007669"/>
    <property type="project" value="TreeGrafter"/>
</dbReference>
<organism evidence="12 13">
    <name type="scientific">Caenorhabditis tropicalis</name>
    <dbReference type="NCBI Taxonomy" id="1561998"/>
    <lineage>
        <taxon>Eukaryota</taxon>
        <taxon>Metazoa</taxon>
        <taxon>Ecdysozoa</taxon>
        <taxon>Nematoda</taxon>
        <taxon>Chromadorea</taxon>
        <taxon>Rhabditida</taxon>
        <taxon>Rhabditina</taxon>
        <taxon>Rhabditomorpha</taxon>
        <taxon>Rhabditoidea</taxon>
        <taxon>Rhabditidae</taxon>
        <taxon>Peloderinae</taxon>
        <taxon>Caenorhabditis</taxon>
    </lineage>
</organism>
<keyword evidence="4 9" id="KW-0812">Transmembrane</keyword>
<dbReference type="NCBIfam" id="TIGR01297">
    <property type="entry name" value="CDF"/>
    <property type="match status" value="1"/>
</dbReference>
<evidence type="ECO:0000256" key="7">
    <source>
        <dbReference type="ARBA" id="ARBA00023136"/>
    </source>
</evidence>
<feature type="transmembrane region" description="Helical" evidence="9">
    <location>
        <begin position="168"/>
        <end position="187"/>
    </location>
</feature>
<protein>
    <submittedName>
        <fullName evidence="13">Zinc/cadmium resistance protein</fullName>
    </submittedName>
</protein>
<dbReference type="InterPro" id="IPR058533">
    <property type="entry name" value="Cation_efflux_TM"/>
</dbReference>
<comment type="similarity">
    <text evidence="2">Belongs to the cation diffusion facilitator (CDF) transporter (TC 2.A.4) family. SLC30A subfamily.</text>
</comment>
<dbReference type="Proteomes" id="UP000095282">
    <property type="component" value="Unplaced"/>
</dbReference>
<feature type="transmembrane region" description="Helical" evidence="9">
    <location>
        <begin position="367"/>
        <end position="384"/>
    </location>
</feature>
<comment type="subcellular location">
    <subcellularLocation>
        <location evidence="1">Membrane</location>
        <topology evidence="1">Multi-pass membrane protein</topology>
    </subcellularLocation>
</comment>
<proteinExistence type="inferred from homology"/>
<dbReference type="GO" id="GO:0016020">
    <property type="term" value="C:membrane"/>
    <property type="evidence" value="ECO:0007669"/>
    <property type="project" value="UniProtKB-SubCell"/>
</dbReference>
<keyword evidence="5" id="KW-0862">Zinc</keyword>
<sequence>MEVAPENGIVDDNSQLDTLYSAKTRETKIMDLCDHGTHSQENELDLRGELIAQKEDVKDVSKDLRWQIILTLSFCAIEFCTGIWCASIAMLADSYHMAADVMALIVAYTCIKIATRPSTRHGYGWVRAETLGGFINGIFMCTVCLTVIQEAIGRFLNVHLIKSPMQVLLIGFIGLIINIIGICNLNGHGHSHGGGGHGHSHAEDEPHIHMKSKKHHGHSHENMNEHHGEGSECHDANHSVDNRTNHGASDSAQPEALTRLLENEEAEEHIERRLSGVNNQNPFIATVDSQMTPYGTHIASEVLTAPVPNHSHSHNKSKKKKRELNVNIHGVWLHLLSDAFGSIIVMLSAACVLFFPDWFVSAYLDPGLSMILAILMGITATVLVRTSAKKLLRRAPKGLDIEVIKTDLCRIVGVSKVEKLSVWTLCGQRIIASAHVNVCHPAVFTDAAYKIKKYFHDLGVHSTTIEPTFEVSCMEQMSIQAVKKIPSSINTVAPATLSTENETSDISVIN</sequence>
<dbReference type="Pfam" id="PF01545">
    <property type="entry name" value="Cation_efflux"/>
    <property type="match status" value="1"/>
</dbReference>
<keyword evidence="7 9" id="KW-0472">Membrane</keyword>
<dbReference type="GO" id="GO:0006882">
    <property type="term" value="P:intracellular zinc ion homeostasis"/>
    <property type="evidence" value="ECO:0007669"/>
    <property type="project" value="TreeGrafter"/>
</dbReference>
<dbReference type="AlphaFoldDB" id="A0A1I7TJ33"/>
<evidence type="ECO:0000256" key="2">
    <source>
        <dbReference type="ARBA" id="ARBA00008873"/>
    </source>
</evidence>
<keyword evidence="6 9" id="KW-1133">Transmembrane helix</keyword>
<dbReference type="Pfam" id="PF16916">
    <property type="entry name" value="ZT_dimer"/>
    <property type="match status" value="1"/>
</dbReference>
<evidence type="ECO:0000256" key="9">
    <source>
        <dbReference type="SAM" id="Phobius"/>
    </source>
</evidence>
<evidence type="ECO:0000313" key="12">
    <source>
        <dbReference type="Proteomes" id="UP000095282"/>
    </source>
</evidence>
<keyword evidence="3" id="KW-0813">Transport</keyword>
<dbReference type="PANTHER" id="PTHR45820">
    <property type="entry name" value="FI23527P1"/>
    <property type="match status" value="1"/>
</dbReference>